<dbReference type="InterPro" id="IPR001736">
    <property type="entry name" value="PLipase_D/transphosphatidylase"/>
</dbReference>
<evidence type="ECO:0000256" key="4">
    <source>
        <dbReference type="ARBA" id="ARBA00022679"/>
    </source>
</evidence>
<dbReference type="EMBL" id="JAKWFO010000006">
    <property type="protein sequence ID" value="KAI9634951.1"/>
    <property type="molecule type" value="Genomic_DNA"/>
</dbReference>
<sequence>MSLTRAANTALEACPRATPGPSRLPAIVGAASVWRAPIRPRSRLVSRPRQARWNSTAPADGVLPVQPAAFDALSTALSASQPCFGARGDEITLYTTPEEFKRAMLEMIKRAKRRILISSLYIGASQAELIDALRTVLTANPHLRAGIILDYHRATRLSPSDTNPASTAHLLLPLAEEFGDRCEVYLYRSPNLRGVMEKIVPERYDEAWGTWHGKWYCVDDEVIISGANLASSYFTNRQDRYIHFRSHPTLLSYLFSLTRLYAHYSYHLSPNPSGALSPLHSVPLPTPKGAPASKAALLWPDRSIHPRSFHSHALATLTAFQKSWKAGNVQRLRRVDVDTWFWPVIQSGVLGLKEEEAALERVFGAVQQACQGEGTSVEVDLTSGYFGLYDKYKKMVIASPALTRVIAASPRANGFYGSKGFSRLIPEGYTLLLSRFHRALVQHHRSHDPHTRKGVLLKEWTRPDWTYHSKGLWVSPSPPASAAVSSTAPPSSAGTYPFLTFVGSSNLSTRSLKLDTELSMVLMTSSPTLRRALGNEVRNLDKHAEVVGGETWKKEERRVSWLAWLLVALGVEGML</sequence>
<dbReference type="SMART" id="SM00155">
    <property type="entry name" value="PLDc"/>
    <property type="match status" value="2"/>
</dbReference>
<keyword evidence="4 10" id="KW-0808">Transferase</keyword>
<dbReference type="InterPro" id="IPR016270">
    <property type="entry name" value="PGS1"/>
</dbReference>
<evidence type="ECO:0000256" key="1">
    <source>
        <dbReference type="ARBA" id="ARBA00005042"/>
    </source>
</evidence>
<dbReference type="GO" id="GO:0008444">
    <property type="term" value="F:CDP-diacylglycerol-glycerol-3-phosphate 3-phosphatidyltransferase activity"/>
    <property type="evidence" value="ECO:0007669"/>
    <property type="project" value="UniProtKB-EC"/>
</dbReference>
<keyword evidence="10" id="KW-0547">Nucleotide-binding</keyword>
<gene>
    <name evidence="12" type="ORF">MKK02DRAFT_34373</name>
</gene>
<evidence type="ECO:0000256" key="5">
    <source>
        <dbReference type="ARBA" id="ARBA00022737"/>
    </source>
</evidence>
<reference evidence="12" key="1">
    <citation type="journal article" date="2022" name="G3 (Bethesda)">
        <title>High quality genome of the basidiomycete yeast Dioszegia hungarica PDD-24b-2 isolated from cloud water.</title>
        <authorList>
            <person name="Jarrige D."/>
            <person name="Haridas S."/>
            <person name="Bleykasten-Grosshans C."/>
            <person name="Joly M."/>
            <person name="Nadalig T."/>
            <person name="Sancelme M."/>
            <person name="Vuilleumier S."/>
            <person name="Grigoriev I.V."/>
            <person name="Amato P."/>
            <person name="Bringel F."/>
        </authorList>
    </citation>
    <scope>NUCLEOTIDE SEQUENCE</scope>
    <source>
        <strain evidence="12">PDD-24b-2</strain>
    </source>
</reference>
<accession>A0AA38LV96</accession>
<dbReference type="SUPFAM" id="SSF56024">
    <property type="entry name" value="Phospholipase D/nuclease"/>
    <property type="match status" value="1"/>
</dbReference>
<evidence type="ECO:0000313" key="13">
    <source>
        <dbReference type="Proteomes" id="UP001164286"/>
    </source>
</evidence>
<dbReference type="GeneID" id="77728128"/>
<keyword evidence="6 10" id="KW-0443">Lipid metabolism</keyword>
<dbReference type="GO" id="GO:0005524">
    <property type="term" value="F:ATP binding"/>
    <property type="evidence" value="ECO:0007669"/>
    <property type="project" value="UniProtKB-KW"/>
</dbReference>
<comment type="subcellular location">
    <subcellularLocation>
        <location evidence="10">Mitochondrion</location>
    </subcellularLocation>
</comment>
<dbReference type="PIRSF" id="PIRSF000850">
    <property type="entry name" value="Phospholipase_D_PSS"/>
    <property type="match status" value="1"/>
</dbReference>
<comment type="catalytic activity">
    <reaction evidence="9 10">
        <text>a CDP-1,2-diacyl-sn-glycerol + sn-glycerol 3-phosphate = a 1,2-diacyl-sn-glycero-3-phospho-(1'-sn-glycero-3'-phosphate) + CMP + H(+)</text>
        <dbReference type="Rhea" id="RHEA:12593"/>
        <dbReference type="ChEBI" id="CHEBI:15378"/>
        <dbReference type="ChEBI" id="CHEBI:57597"/>
        <dbReference type="ChEBI" id="CHEBI:58332"/>
        <dbReference type="ChEBI" id="CHEBI:60110"/>
        <dbReference type="ChEBI" id="CHEBI:60377"/>
        <dbReference type="EC" id="2.7.8.5"/>
    </reaction>
</comment>
<comment type="caution">
    <text evidence="12">The sequence shown here is derived from an EMBL/GenBank/DDBJ whole genome shotgun (WGS) entry which is preliminary data.</text>
</comment>
<evidence type="ECO:0000259" key="11">
    <source>
        <dbReference type="SMART" id="SM00155"/>
    </source>
</evidence>
<dbReference type="Gene3D" id="3.30.870.10">
    <property type="entry name" value="Endonuclease Chain A"/>
    <property type="match status" value="2"/>
</dbReference>
<feature type="domain" description="PLD phosphodiesterase" evidence="11">
    <location>
        <begin position="207"/>
        <end position="233"/>
    </location>
</feature>
<keyword evidence="8 10" id="KW-1208">Phospholipid metabolism</keyword>
<comment type="function">
    <text evidence="10">Functions in the biosynthesis of the anionic phospholipids phosphatidylglycerol and cardiolipin.</text>
</comment>
<dbReference type="CDD" id="cd09135">
    <property type="entry name" value="PLDc_PGS1_euk_1"/>
    <property type="match status" value="1"/>
</dbReference>
<dbReference type="PANTHER" id="PTHR12586">
    <property type="entry name" value="CDP-DIACYLGLYCEROL--SERINE O-PHOSPHATIDYLTRANSFERASE"/>
    <property type="match status" value="1"/>
</dbReference>
<keyword evidence="10" id="KW-0067">ATP-binding</keyword>
<protein>
    <recommendedName>
        <fullName evidence="10">CDP-diacylglycerol--glycerol-3-phosphate 3-phosphatidyltransferase</fullName>
        <ecNumber evidence="10">2.7.8.5</ecNumber>
    </recommendedName>
</protein>
<dbReference type="GO" id="GO:0005739">
    <property type="term" value="C:mitochondrion"/>
    <property type="evidence" value="ECO:0007669"/>
    <property type="project" value="UniProtKB-SubCell"/>
</dbReference>
<feature type="domain" description="PLD phosphodiesterase" evidence="11">
    <location>
        <begin position="463"/>
        <end position="511"/>
    </location>
</feature>
<evidence type="ECO:0000256" key="9">
    <source>
        <dbReference type="ARBA" id="ARBA00048586"/>
    </source>
</evidence>
<dbReference type="GO" id="GO:0032049">
    <property type="term" value="P:cardiolipin biosynthetic process"/>
    <property type="evidence" value="ECO:0007669"/>
    <property type="project" value="InterPro"/>
</dbReference>
<comment type="pathway">
    <text evidence="1 10">Phospholipid metabolism; phosphatidylglycerol biosynthesis; phosphatidylglycerol from CDP-diacylglycerol: step 1/2.</text>
</comment>
<evidence type="ECO:0000256" key="3">
    <source>
        <dbReference type="ARBA" id="ARBA00022516"/>
    </source>
</evidence>
<dbReference type="Proteomes" id="UP001164286">
    <property type="component" value="Unassembled WGS sequence"/>
</dbReference>
<keyword evidence="7 10" id="KW-0594">Phospholipid biosynthesis</keyword>
<name>A0AA38LV96_9TREE</name>
<keyword evidence="10" id="KW-0496">Mitochondrion</keyword>
<keyword evidence="5" id="KW-0677">Repeat</keyword>
<dbReference type="EC" id="2.7.8.5" evidence="10"/>
<keyword evidence="3 10" id="KW-0444">Lipid biosynthesis</keyword>
<evidence type="ECO:0000313" key="12">
    <source>
        <dbReference type="EMBL" id="KAI9634951.1"/>
    </source>
</evidence>
<dbReference type="RefSeq" id="XP_052944728.1">
    <property type="nucleotide sequence ID" value="XM_053088923.1"/>
</dbReference>
<keyword evidence="13" id="KW-1185">Reference proteome</keyword>
<evidence type="ECO:0000256" key="7">
    <source>
        <dbReference type="ARBA" id="ARBA00023209"/>
    </source>
</evidence>
<organism evidence="12 13">
    <name type="scientific">Dioszegia hungarica</name>
    <dbReference type="NCBI Taxonomy" id="4972"/>
    <lineage>
        <taxon>Eukaryota</taxon>
        <taxon>Fungi</taxon>
        <taxon>Dikarya</taxon>
        <taxon>Basidiomycota</taxon>
        <taxon>Agaricomycotina</taxon>
        <taxon>Tremellomycetes</taxon>
        <taxon>Tremellales</taxon>
        <taxon>Bulleribasidiaceae</taxon>
        <taxon>Dioszegia</taxon>
    </lineage>
</organism>
<evidence type="ECO:0000256" key="10">
    <source>
        <dbReference type="RuleBase" id="RU365024"/>
    </source>
</evidence>
<proteinExistence type="inferred from homology"/>
<dbReference type="PANTHER" id="PTHR12586:SF1">
    <property type="entry name" value="CDP-DIACYLGLYCEROL--GLYCEROL-3-PHOSPHATE 3-PHOSPHATIDYLTRANSFERASE, MITOCHONDRIAL"/>
    <property type="match status" value="1"/>
</dbReference>
<evidence type="ECO:0000256" key="8">
    <source>
        <dbReference type="ARBA" id="ARBA00023264"/>
    </source>
</evidence>
<evidence type="ECO:0000256" key="2">
    <source>
        <dbReference type="ARBA" id="ARBA00010682"/>
    </source>
</evidence>
<comment type="similarity">
    <text evidence="2 10">Belongs to the CDP-alcohol phosphatidyltransferase class-II family.</text>
</comment>
<evidence type="ECO:0000256" key="6">
    <source>
        <dbReference type="ARBA" id="ARBA00023098"/>
    </source>
</evidence>
<dbReference type="AlphaFoldDB" id="A0AA38LV96"/>
<dbReference type="CDD" id="cd09137">
    <property type="entry name" value="PLDc_PGS1_euk_2"/>
    <property type="match status" value="1"/>
</dbReference>